<organism evidence="1 2">
    <name type="scientific">Staphylococcus aureus</name>
    <dbReference type="NCBI Taxonomy" id="1280"/>
    <lineage>
        <taxon>Bacteria</taxon>
        <taxon>Bacillati</taxon>
        <taxon>Bacillota</taxon>
        <taxon>Bacilli</taxon>
        <taxon>Bacillales</taxon>
        <taxon>Staphylococcaceae</taxon>
        <taxon>Staphylococcus</taxon>
    </lineage>
</organism>
<dbReference type="AlphaFoldDB" id="A0AA40MJT0"/>
<protein>
    <submittedName>
        <fullName evidence="1">Uncharacterized protein</fullName>
    </submittedName>
</protein>
<sequence>RSAARITHAAFERDRDQLLRLDRELHRQLLQHVLDEAVDHQRHRFFLRQATLHAVEQHVLGDLRGGGLVLEQCRRVLRFDVGNGMRAALVADQQRVAGGEVARAGRLAMGADETAIGVLRLARSDALG</sequence>
<proteinExistence type="predicted"/>
<dbReference type="AntiFam" id="ANF00235">
    <property type="entry name" value="Shadow ORF (opposite ycf24)"/>
</dbReference>
<name>A0AA40MJT0_STAAU</name>
<reference evidence="1 2" key="1">
    <citation type="submission" date="2015-01" db="EMBL/GenBank/DDBJ databases">
        <title>Characterization of Swiss Staphylococcus aureus strains involved in food poisoning.</title>
        <authorList>
            <person name="Crovadore J."/>
            <person name="Chablais R."/>
            <person name="Tonacini J."/>
            <person name="Schnyder B."/>
            <person name="Lefort F."/>
        </authorList>
    </citation>
    <scope>NUCLEOTIDE SEQUENCE [LARGE SCALE GENOMIC DNA]</scope>
    <source>
        <strain evidence="1 2">SA-120</strain>
    </source>
</reference>
<feature type="non-terminal residue" evidence="1">
    <location>
        <position position="1"/>
    </location>
</feature>
<comment type="caution">
    <text evidence="1">The sequence shown here is derived from an EMBL/GenBank/DDBJ whole genome shotgun (WGS) entry which is preliminary data.</text>
</comment>
<dbReference type="EMBL" id="JXIG01000051">
    <property type="protein sequence ID" value="KIU01712.1"/>
    <property type="molecule type" value="Genomic_DNA"/>
</dbReference>
<accession>A0AA40MJT0</accession>
<evidence type="ECO:0000313" key="2">
    <source>
        <dbReference type="Proteomes" id="UP000032274"/>
    </source>
</evidence>
<feature type="non-terminal residue" evidence="1">
    <location>
        <position position="128"/>
    </location>
</feature>
<gene>
    <name evidence="1" type="ORF">QU38_00215</name>
</gene>
<evidence type="ECO:0000313" key="1">
    <source>
        <dbReference type="EMBL" id="KIU01712.1"/>
    </source>
</evidence>
<dbReference type="Proteomes" id="UP000032274">
    <property type="component" value="Unassembled WGS sequence"/>
</dbReference>